<name>A0A554XGR4_9BURK</name>
<protein>
    <recommendedName>
        <fullName evidence="3">Cytoplasmic protein</fullName>
    </recommendedName>
</protein>
<comment type="caution">
    <text evidence="1">The sequence shown here is derived from an EMBL/GenBank/DDBJ whole genome shotgun (WGS) entry which is preliminary data.</text>
</comment>
<dbReference type="AlphaFoldDB" id="A0A554XGR4"/>
<organism evidence="1 2">
    <name type="scientific">Tepidimonas fonticaldi</name>
    <dbReference type="NCBI Taxonomy" id="1101373"/>
    <lineage>
        <taxon>Bacteria</taxon>
        <taxon>Pseudomonadati</taxon>
        <taxon>Pseudomonadota</taxon>
        <taxon>Betaproteobacteria</taxon>
        <taxon>Burkholderiales</taxon>
        <taxon>Tepidimonas</taxon>
    </lineage>
</organism>
<dbReference type="Pfam" id="PF14103">
    <property type="entry name" value="DUF4276"/>
    <property type="match status" value="1"/>
</dbReference>
<evidence type="ECO:0000313" key="1">
    <source>
        <dbReference type="EMBL" id="TSE35020.1"/>
    </source>
</evidence>
<gene>
    <name evidence="1" type="ORF">Tfont_02438</name>
</gene>
<proteinExistence type="predicted"/>
<dbReference type="InterPro" id="IPR025455">
    <property type="entry name" value="DUF4276"/>
</dbReference>
<accession>A0A554XGR4</accession>
<dbReference type="EMBL" id="VJOO01000032">
    <property type="protein sequence ID" value="TSE35020.1"/>
    <property type="molecule type" value="Genomic_DNA"/>
</dbReference>
<reference evidence="1 2" key="1">
    <citation type="submission" date="2019-07" db="EMBL/GenBank/DDBJ databases">
        <title>Tepidimonas fonticaldi AT-A2 draft genome.</title>
        <authorList>
            <person name="Da Costa M.S."/>
            <person name="Froufe H.J.C."/>
            <person name="Egas C."/>
            <person name="Albuquerque L."/>
        </authorList>
    </citation>
    <scope>NUCLEOTIDE SEQUENCE [LARGE SCALE GENOMIC DNA]</scope>
    <source>
        <strain evidence="1 2">AT-A2</strain>
    </source>
</reference>
<evidence type="ECO:0008006" key="3">
    <source>
        <dbReference type="Google" id="ProtNLM"/>
    </source>
</evidence>
<sequence length="193" mass="21426">MTGRVIFLLEEPSMKAFLVEFLPRLIPGWCHEEHFLLVPHEGKSDLEKSIARKLSAWREPGARFVIVRDNDGANCAALKARLLGLCQGASRHVLVRLVCQELEAWYLAQPDALAGTYPSRAKAIKRMARRHNDPDACAKPSRELARVIPEFQKQDAARRLARLLAVDDTRSASFRVFVSGVQQLAASAGGMAP</sequence>
<dbReference type="Proteomes" id="UP000316388">
    <property type="component" value="Unassembled WGS sequence"/>
</dbReference>
<evidence type="ECO:0000313" key="2">
    <source>
        <dbReference type="Proteomes" id="UP000316388"/>
    </source>
</evidence>